<sequence length="108" mass="12015">RGYQSFLPYPHRDRGWGMYYTSLAASMALQSGSKPKVSASKMLTHYTKQTDMSRTIPADLFSIVCHPHILQSPYGPVDASVQICSYHCHGSKILPVKLKPDEASTQSQ</sequence>
<reference evidence="1" key="1">
    <citation type="submission" date="2021-04" db="EMBL/GenBank/DDBJ databases">
        <authorList>
            <consortium name="Wellcome Sanger Institute Data Sharing"/>
        </authorList>
    </citation>
    <scope>NUCLEOTIDE SEQUENCE [LARGE SCALE GENOMIC DNA]</scope>
</reference>
<reference evidence="1" key="3">
    <citation type="submission" date="2025-09" db="UniProtKB">
        <authorList>
            <consortium name="Ensembl"/>
        </authorList>
    </citation>
    <scope>IDENTIFICATION</scope>
</reference>
<evidence type="ECO:0000313" key="1">
    <source>
        <dbReference type="Ensembl" id="ENSSAUP00010006760.1"/>
    </source>
</evidence>
<protein>
    <submittedName>
        <fullName evidence="1">Uncharacterized protein</fullName>
    </submittedName>
</protein>
<dbReference type="AlphaFoldDB" id="A0A671TZB0"/>
<accession>A0A671TZB0</accession>
<organism evidence="1 2">
    <name type="scientific">Sparus aurata</name>
    <name type="common">Gilthead sea bream</name>
    <dbReference type="NCBI Taxonomy" id="8175"/>
    <lineage>
        <taxon>Eukaryota</taxon>
        <taxon>Metazoa</taxon>
        <taxon>Chordata</taxon>
        <taxon>Craniata</taxon>
        <taxon>Vertebrata</taxon>
        <taxon>Euteleostomi</taxon>
        <taxon>Actinopterygii</taxon>
        <taxon>Neopterygii</taxon>
        <taxon>Teleostei</taxon>
        <taxon>Neoteleostei</taxon>
        <taxon>Acanthomorphata</taxon>
        <taxon>Eupercaria</taxon>
        <taxon>Spariformes</taxon>
        <taxon>Sparidae</taxon>
        <taxon>Sparus</taxon>
    </lineage>
</organism>
<dbReference type="InParanoid" id="A0A671TZB0"/>
<evidence type="ECO:0000313" key="2">
    <source>
        <dbReference type="Proteomes" id="UP000472265"/>
    </source>
</evidence>
<name>A0A671TZB0_SPAAU</name>
<reference evidence="1" key="2">
    <citation type="submission" date="2025-08" db="UniProtKB">
        <authorList>
            <consortium name="Ensembl"/>
        </authorList>
    </citation>
    <scope>IDENTIFICATION</scope>
</reference>
<proteinExistence type="predicted"/>
<dbReference type="Ensembl" id="ENSSAUT00010007266.1">
    <property type="protein sequence ID" value="ENSSAUP00010006760.1"/>
    <property type="gene ID" value="ENSSAUG00010003410.1"/>
</dbReference>
<dbReference type="Proteomes" id="UP000472265">
    <property type="component" value="Chromosome 23"/>
</dbReference>
<keyword evidence="2" id="KW-1185">Reference proteome</keyword>